<evidence type="ECO:0000256" key="5">
    <source>
        <dbReference type="ARBA" id="ARBA00022832"/>
    </source>
</evidence>
<dbReference type="Gene3D" id="3.40.47.10">
    <property type="match status" value="1"/>
</dbReference>
<dbReference type="HAMAP" id="MF_01815">
    <property type="entry name" value="FabH"/>
    <property type="match status" value="1"/>
</dbReference>
<keyword evidence="9" id="KW-0511">Multifunctional enzyme</keyword>
<dbReference type="InterPro" id="IPR013747">
    <property type="entry name" value="ACP_syn_III_C"/>
</dbReference>
<name>A0A8J6J1W6_9FIRM</name>
<keyword evidence="2 9" id="KW-0963">Cytoplasm</keyword>
<evidence type="ECO:0000313" key="12">
    <source>
        <dbReference type="EMBL" id="MBC5715925.1"/>
    </source>
</evidence>
<dbReference type="NCBIfam" id="TIGR00747">
    <property type="entry name" value="fabH"/>
    <property type="match status" value="1"/>
</dbReference>
<evidence type="ECO:0000256" key="1">
    <source>
        <dbReference type="ARBA" id="ARBA00008642"/>
    </source>
</evidence>
<comment type="pathway">
    <text evidence="9">Lipid metabolism; fatty acid biosynthesis.</text>
</comment>
<comment type="domain">
    <text evidence="9">The last Arg residue of the ACP-binding site is essential for the weak association between ACP/AcpP and FabH.</text>
</comment>
<dbReference type="PANTHER" id="PTHR34069:SF2">
    <property type="entry name" value="BETA-KETOACYL-[ACYL-CARRIER-PROTEIN] SYNTHASE III"/>
    <property type="match status" value="1"/>
</dbReference>
<dbReference type="CDD" id="cd00830">
    <property type="entry name" value="KAS_III"/>
    <property type="match status" value="1"/>
</dbReference>
<dbReference type="SUPFAM" id="SSF53901">
    <property type="entry name" value="Thiolase-like"/>
    <property type="match status" value="1"/>
</dbReference>
<evidence type="ECO:0000259" key="11">
    <source>
        <dbReference type="Pfam" id="PF08545"/>
    </source>
</evidence>
<dbReference type="Pfam" id="PF08545">
    <property type="entry name" value="ACP_syn_III"/>
    <property type="match status" value="1"/>
</dbReference>
<feature type="active site" evidence="9">
    <location>
        <position position="269"/>
    </location>
</feature>
<comment type="caution">
    <text evidence="12">The sequence shown here is derived from an EMBL/GenBank/DDBJ whole genome shotgun (WGS) entry which is preliminary data.</text>
</comment>
<protein>
    <recommendedName>
        <fullName evidence="9">Beta-ketoacyl-[acyl-carrier-protein] synthase III</fullName>
        <shortName evidence="9">Beta-ketoacyl-ACP synthase III</shortName>
        <shortName evidence="9">KAS III</shortName>
        <ecNumber evidence="9">2.3.1.180</ecNumber>
    </recommendedName>
    <alternativeName>
        <fullName evidence="9">3-oxoacyl-[acyl-carrier-protein] synthase 3</fullName>
    </alternativeName>
    <alternativeName>
        <fullName evidence="9">3-oxoacyl-[acyl-carrier-protein] synthase III</fullName>
    </alternativeName>
</protein>
<proteinExistence type="inferred from homology"/>
<keyword evidence="13" id="KW-1185">Reference proteome</keyword>
<sequence>MSAPKFLSTGRCLPAKIVTNDDLSRTVDTNDEWVFSRTGIHARHFCERESGMDLARGAARQALERSGLKAEDIGVCLVATFTPDFASPSMACMLQKQLGLKEDTICFDLNAACAGFLYGTKTAHALLADAPRPYAIVVGAEVISRVLDHTDRNTCVLFGDGAGAAVLARDDSARWHTVFGSRGDEQSIWVQGPGPEKAAVHMEGKAVFRFATEVVEGSIRQLVSAEGCDVNDLDLVVCHQANARIIDFVAKRLKAWEGLFYKNMERYGNTSAASIPMALDELVEQGMLKPGMRVLTVGFGGGLTWAGALFTW</sequence>
<dbReference type="EC" id="2.3.1.180" evidence="9"/>
<dbReference type="InterPro" id="IPR013751">
    <property type="entry name" value="ACP_syn_III_N"/>
</dbReference>
<comment type="subcellular location">
    <subcellularLocation>
        <location evidence="9">Cytoplasm</location>
    </subcellularLocation>
</comment>
<dbReference type="RefSeq" id="WP_186877440.1">
    <property type="nucleotide sequence ID" value="NZ_JACOPN010000001.1"/>
</dbReference>
<comment type="similarity">
    <text evidence="1 9">Belongs to the thiolase-like superfamily. FabH family.</text>
</comment>
<dbReference type="GO" id="GO:0033818">
    <property type="term" value="F:beta-ketoacyl-acyl-carrier-protein synthase III activity"/>
    <property type="evidence" value="ECO:0007669"/>
    <property type="project" value="UniProtKB-UniRule"/>
</dbReference>
<feature type="active site" evidence="9">
    <location>
        <position position="113"/>
    </location>
</feature>
<evidence type="ECO:0000313" key="13">
    <source>
        <dbReference type="Proteomes" id="UP000602260"/>
    </source>
</evidence>
<evidence type="ECO:0000256" key="6">
    <source>
        <dbReference type="ARBA" id="ARBA00023098"/>
    </source>
</evidence>
<dbReference type="UniPathway" id="UPA00094"/>
<evidence type="ECO:0000256" key="3">
    <source>
        <dbReference type="ARBA" id="ARBA00022516"/>
    </source>
</evidence>
<feature type="active site" evidence="9">
    <location>
        <position position="239"/>
    </location>
</feature>
<evidence type="ECO:0000259" key="10">
    <source>
        <dbReference type="Pfam" id="PF08541"/>
    </source>
</evidence>
<keyword evidence="7 9" id="KW-0275">Fatty acid biosynthesis</keyword>
<feature type="region of interest" description="ACP-binding" evidence="9">
    <location>
        <begin position="240"/>
        <end position="244"/>
    </location>
</feature>
<comment type="function">
    <text evidence="9">Catalyzes the condensation reaction of fatty acid synthesis by the addition to an acyl acceptor of two carbons from malonyl-ACP. Catalyzes the first condensation reaction which initiates fatty acid synthesis and may therefore play a role in governing the total rate of fatty acid production. Possesses both acetoacetyl-ACP synthase and acetyl transacylase activities. Its substrate specificity determines the biosynthesis of branched-chain and/or straight-chain of fatty acids.</text>
</comment>
<accession>A0A8J6J1W6</accession>
<dbReference type="InterPro" id="IPR004655">
    <property type="entry name" value="FabH"/>
</dbReference>
<dbReference type="GO" id="GO:0005737">
    <property type="term" value="C:cytoplasm"/>
    <property type="evidence" value="ECO:0007669"/>
    <property type="project" value="UniProtKB-SubCell"/>
</dbReference>
<keyword evidence="6 9" id="KW-0443">Lipid metabolism</keyword>
<gene>
    <name evidence="9" type="primary">fabH</name>
    <name evidence="12" type="ORF">H8S55_01050</name>
</gene>
<dbReference type="AlphaFoldDB" id="A0A8J6J1W6"/>
<evidence type="ECO:0000256" key="9">
    <source>
        <dbReference type="HAMAP-Rule" id="MF_01815"/>
    </source>
</evidence>
<reference evidence="12" key="1">
    <citation type="submission" date="2020-08" db="EMBL/GenBank/DDBJ databases">
        <title>Genome public.</title>
        <authorList>
            <person name="Liu C."/>
            <person name="Sun Q."/>
        </authorList>
    </citation>
    <scope>NUCLEOTIDE SEQUENCE</scope>
    <source>
        <strain evidence="12">BX5</strain>
    </source>
</reference>
<feature type="domain" description="Beta-ketoacyl-[acyl-carrier-protein] synthase III N-terminal" evidence="11">
    <location>
        <begin position="107"/>
        <end position="180"/>
    </location>
</feature>
<comment type="catalytic activity">
    <reaction evidence="9">
        <text>malonyl-[ACP] + acetyl-CoA + H(+) = 3-oxobutanoyl-[ACP] + CO2 + CoA</text>
        <dbReference type="Rhea" id="RHEA:12080"/>
        <dbReference type="Rhea" id="RHEA-COMP:9623"/>
        <dbReference type="Rhea" id="RHEA-COMP:9625"/>
        <dbReference type="ChEBI" id="CHEBI:15378"/>
        <dbReference type="ChEBI" id="CHEBI:16526"/>
        <dbReference type="ChEBI" id="CHEBI:57287"/>
        <dbReference type="ChEBI" id="CHEBI:57288"/>
        <dbReference type="ChEBI" id="CHEBI:78449"/>
        <dbReference type="ChEBI" id="CHEBI:78450"/>
        <dbReference type="EC" id="2.3.1.180"/>
    </reaction>
</comment>
<evidence type="ECO:0000256" key="4">
    <source>
        <dbReference type="ARBA" id="ARBA00022679"/>
    </source>
</evidence>
<keyword evidence="8 9" id="KW-0012">Acyltransferase</keyword>
<dbReference type="EMBL" id="JACOPN010000001">
    <property type="protein sequence ID" value="MBC5715925.1"/>
    <property type="molecule type" value="Genomic_DNA"/>
</dbReference>
<dbReference type="PANTHER" id="PTHR34069">
    <property type="entry name" value="3-OXOACYL-[ACYL-CARRIER-PROTEIN] SYNTHASE 3"/>
    <property type="match status" value="1"/>
</dbReference>
<feature type="domain" description="Beta-ketoacyl-[acyl-carrier-protein] synthase III C-terminal" evidence="10">
    <location>
        <begin position="225"/>
        <end position="312"/>
    </location>
</feature>
<dbReference type="NCBIfam" id="NF006829">
    <property type="entry name" value="PRK09352.1"/>
    <property type="match status" value="1"/>
</dbReference>
<keyword evidence="5 9" id="KW-0276">Fatty acid metabolism</keyword>
<evidence type="ECO:0000256" key="8">
    <source>
        <dbReference type="ARBA" id="ARBA00023315"/>
    </source>
</evidence>
<evidence type="ECO:0000256" key="2">
    <source>
        <dbReference type="ARBA" id="ARBA00022490"/>
    </source>
</evidence>
<keyword evidence="3 9" id="KW-0444">Lipid biosynthesis</keyword>
<dbReference type="GO" id="GO:0006633">
    <property type="term" value="P:fatty acid biosynthetic process"/>
    <property type="evidence" value="ECO:0007669"/>
    <property type="project" value="UniProtKB-UniRule"/>
</dbReference>
<organism evidence="12 13">
    <name type="scientific">Flintibacter faecis</name>
    <dbReference type="NCBI Taxonomy" id="2763047"/>
    <lineage>
        <taxon>Bacteria</taxon>
        <taxon>Bacillati</taxon>
        <taxon>Bacillota</taxon>
        <taxon>Clostridia</taxon>
        <taxon>Eubacteriales</taxon>
        <taxon>Flintibacter</taxon>
    </lineage>
</organism>
<dbReference type="Proteomes" id="UP000602260">
    <property type="component" value="Unassembled WGS sequence"/>
</dbReference>
<dbReference type="GO" id="GO:0044550">
    <property type="term" value="P:secondary metabolite biosynthetic process"/>
    <property type="evidence" value="ECO:0007669"/>
    <property type="project" value="TreeGrafter"/>
</dbReference>
<evidence type="ECO:0000256" key="7">
    <source>
        <dbReference type="ARBA" id="ARBA00023160"/>
    </source>
</evidence>
<comment type="subunit">
    <text evidence="9">Homodimer.</text>
</comment>
<dbReference type="Pfam" id="PF08541">
    <property type="entry name" value="ACP_syn_III_C"/>
    <property type="match status" value="1"/>
</dbReference>
<dbReference type="GO" id="GO:0004315">
    <property type="term" value="F:3-oxoacyl-[acyl-carrier-protein] synthase activity"/>
    <property type="evidence" value="ECO:0007669"/>
    <property type="project" value="InterPro"/>
</dbReference>
<keyword evidence="4 9" id="KW-0808">Transferase</keyword>
<dbReference type="InterPro" id="IPR016039">
    <property type="entry name" value="Thiolase-like"/>
</dbReference>